<evidence type="ECO:0000313" key="1">
    <source>
        <dbReference type="EMBL" id="CAG5134436.1"/>
    </source>
</evidence>
<name>A0A8S4A610_9EUPU</name>
<dbReference type="EMBL" id="CAJHNH020007179">
    <property type="protein sequence ID" value="CAG5134436.1"/>
    <property type="molecule type" value="Genomic_DNA"/>
</dbReference>
<reference evidence="1" key="1">
    <citation type="submission" date="2021-04" db="EMBL/GenBank/DDBJ databases">
        <authorList>
            <consortium name="Molecular Ecology Group"/>
        </authorList>
    </citation>
    <scope>NUCLEOTIDE SEQUENCE</scope>
</reference>
<comment type="caution">
    <text evidence="1">The sequence shown here is derived from an EMBL/GenBank/DDBJ whole genome shotgun (WGS) entry which is preliminary data.</text>
</comment>
<gene>
    <name evidence="1" type="ORF">CUNI_LOCUS19994</name>
</gene>
<dbReference type="Proteomes" id="UP000678393">
    <property type="component" value="Unassembled WGS sequence"/>
</dbReference>
<dbReference type="OrthoDB" id="6162540at2759"/>
<protein>
    <submittedName>
        <fullName evidence="1">Uncharacterized protein</fullName>
    </submittedName>
</protein>
<sequence>MPSGCSIPYMSDMNRTMYGTAVVQALGRPVVMSSLLVSFARRPGGVRMMQQQHHQSMNRGMARANDVKHPALSNGMQAASVLQHHSLTNRGQTLLVQQRTIRTDLAGLAQQTVFQQQVVAPAAMTQSTMMHIDSVRQRALTAQQASLIQQRGIRYIPTGVLGAPLLQSQTIQSTSMIEERAAALMGHGLVRGVTQSHMMQNLVQQRYLGGPLVPCRRVQLVAGHPARMVNK</sequence>
<proteinExistence type="predicted"/>
<evidence type="ECO:0000313" key="2">
    <source>
        <dbReference type="Proteomes" id="UP000678393"/>
    </source>
</evidence>
<keyword evidence="2" id="KW-1185">Reference proteome</keyword>
<dbReference type="AlphaFoldDB" id="A0A8S4A610"/>
<organism evidence="1 2">
    <name type="scientific">Candidula unifasciata</name>
    <dbReference type="NCBI Taxonomy" id="100452"/>
    <lineage>
        <taxon>Eukaryota</taxon>
        <taxon>Metazoa</taxon>
        <taxon>Spiralia</taxon>
        <taxon>Lophotrochozoa</taxon>
        <taxon>Mollusca</taxon>
        <taxon>Gastropoda</taxon>
        <taxon>Heterobranchia</taxon>
        <taxon>Euthyneura</taxon>
        <taxon>Panpulmonata</taxon>
        <taxon>Eupulmonata</taxon>
        <taxon>Stylommatophora</taxon>
        <taxon>Helicina</taxon>
        <taxon>Helicoidea</taxon>
        <taxon>Geomitridae</taxon>
        <taxon>Candidula</taxon>
    </lineage>
</organism>
<accession>A0A8S4A610</accession>